<evidence type="ECO:0000256" key="2">
    <source>
        <dbReference type="ARBA" id="ARBA00022618"/>
    </source>
</evidence>
<keyword evidence="1" id="KW-0436">Ligase</keyword>
<dbReference type="InterPro" id="IPR005762">
    <property type="entry name" value="MurD"/>
</dbReference>
<dbReference type="GO" id="GO:0008764">
    <property type="term" value="F:UDP-N-acetylmuramoylalanine-D-glutamate ligase activity"/>
    <property type="evidence" value="ECO:0007669"/>
    <property type="project" value="InterPro"/>
</dbReference>
<dbReference type="PANTHER" id="PTHR43692">
    <property type="entry name" value="UDP-N-ACETYLMURAMOYLALANINE--D-GLUTAMATE LIGASE"/>
    <property type="match status" value="1"/>
</dbReference>
<dbReference type="Gene3D" id="3.40.1190.10">
    <property type="entry name" value="Mur-like, catalytic domain"/>
    <property type="match status" value="1"/>
</dbReference>
<dbReference type="SUPFAM" id="SSF53623">
    <property type="entry name" value="MurD-like peptide ligases, catalytic domain"/>
    <property type="match status" value="1"/>
</dbReference>
<dbReference type="EMBL" id="UINC01158188">
    <property type="protein sequence ID" value="SVD55591.1"/>
    <property type="molecule type" value="Genomic_DNA"/>
</dbReference>
<feature type="non-terminal residue" evidence="7">
    <location>
        <position position="1"/>
    </location>
</feature>
<dbReference type="GO" id="GO:0008360">
    <property type="term" value="P:regulation of cell shape"/>
    <property type="evidence" value="ECO:0007669"/>
    <property type="project" value="InterPro"/>
</dbReference>
<evidence type="ECO:0000313" key="7">
    <source>
        <dbReference type="EMBL" id="SVD55591.1"/>
    </source>
</evidence>
<gene>
    <name evidence="7" type="ORF">METZ01_LOCUS408445</name>
</gene>
<proteinExistence type="predicted"/>
<feature type="non-terminal residue" evidence="7">
    <location>
        <position position="270"/>
    </location>
</feature>
<evidence type="ECO:0000256" key="3">
    <source>
        <dbReference type="ARBA" id="ARBA00022741"/>
    </source>
</evidence>
<evidence type="ECO:0000256" key="1">
    <source>
        <dbReference type="ARBA" id="ARBA00022598"/>
    </source>
</evidence>
<reference evidence="7" key="1">
    <citation type="submission" date="2018-05" db="EMBL/GenBank/DDBJ databases">
        <authorList>
            <person name="Lanie J.A."/>
            <person name="Ng W.-L."/>
            <person name="Kazmierczak K.M."/>
            <person name="Andrzejewski T.M."/>
            <person name="Davidsen T.M."/>
            <person name="Wayne K.J."/>
            <person name="Tettelin H."/>
            <person name="Glass J.I."/>
            <person name="Rusch D."/>
            <person name="Podicherti R."/>
            <person name="Tsui H.-C.T."/>
            <person name="Winkler M.E."/>
        </authorList>
    </citation>
    <scope>NUCLEOTIDE SEQUENCE</scope>
</reference>
<dbReference type="AlphaFoldDB" id="A0A382WBR7"/>
<feature type="domain" description="Mur ligase central" evidence="6">
    <location>
        <begin position="113"/>
        <end position="251"/>
    </location>
</feature>
<keyword evidence="3" id="KW-0547">Nucleotide-binding</keyword>
<evidence type="ECO:0000256" key="5">
    <source>
        <dbReference type="ARBA" id="ARBA00023306"/>
    </source>
</evidence>
<keyword evidence="4" id="KW-0067">ATP-binding</keyword>
<sequence>MDDLPGKSVCVIGLGASGRAAVELLLAKGVKVTAVDSAESAALMEFARVMRERGVECHLGHNRVLPVAFDLAVVSPGVALDQPQIASLQRHGIPVWGELELGWRESGCLAIGITGTNGKTTTTELVSTMLTQNQRRTVAAGNIGTPLSAVAGQTRELDVVTLEVSSFQLETIVSFRPNLAVLLNLAPDHLDRHGSMENYIRAKARIFENQKPFDRAIIQWDAWQELQRLGIKISSKVITFSATDEAADLYLNRSLMISRLPEWAGPILDL</sequence>
<dbReference type="GO" id="GO:0051301">
    <property type="term" value="P:cell division"/>
    <property type="evidence" value="ECO:0007669"/>
    <property type="project" value="UniProtKB-KW"/>
</dbReference>
<dbReference type="PANTHER" id="PTHR43692:SF1">
    <property type="entry name" value="UDP-N-ACETYLMURAMOYLALANINE--D-GLUTAMATE LIGASE"/>
    <property type="match status" value="1"/>
</dbReference>
<keyword evidence="5" id="KW-0131">Cell cycle</keyword>
<evidence type="ECO:0000256" key="4">
    <source>
        <dbReference type="ARBA" id="ARBA00022840"/>
    </source>
</evidence>
<dbReference type="SUPFAM" id="SSF51984">
    <property type="entry name" value="MurCD N-terminal domain"/>
    <property type="match status" value="1"/>
</dbReference>
<dbReference type="GO" id="GO:0005737">
    <property type="term" value="C:cytoplasm"/>
    <property type="evidence" value="ECO:0007669"/>
    <property type="project" value="InterPro"/>
</dbReference>
<dbReference type="GO" id="GO:0004326">
    <property type="term" value="F:tetrahydrofolylpolyglutamate synthase activity"/>
    <property type="evidence" value="ECO:0007669"/>
    <property type="project" value="InterPro"/>
</dbReference>
<dbReference type="InterPro" id="IPR013221">
    <property type="entry name" value="Mur_ligase_cen"/>
</dbReference>
<keyword evidence="2" id="KW-0132">Cell division</keyword>
<dbReference type="Pfam" id="PF08245">
    <property type="entry name" value="Mur_ligase_M"/>
    <property type="match status" value="1"/>
</dbReference>
<evidence type="ECO:0000259" key="6">
    <source>
        <dbReference type="Pfam" id="PF08245"/>
    </source>
</evidence>
<dbReference type="InterPro" id="IPR036565">
    <property type="entry name" value="Mur-like_cat_sf"/>
</dbReference>
<protein>
    <recommendedName>
        <fullName evidence="6">Mur ligase central domain-containing protein</fullName>
    </recommendedName>
</protein>
<dbReference type="Pfam" id="PF21799">
    <property type="entry name" value="MurD-like_N"/>
    <property type="match status" value="1"/>
</dbReference>
<accession>A0A382WBR7</accession>
<dbReference type="PROSITE" id="PS01011">
    <property type="entry name" value="FOLYLPOLYGLU_SYNT_1"/>
    <property type="match status" value="1"/>
</dbReference>
<dbReference type="InterPro" id="IPR018109">
    <property type="entry name" value="Folylpolyglutamate_synth_CS"/>
</dbReference>
<organism evidence="7">
    <name type="scientific">marine metagenome</name>
    <dbReference type="NCBI Taxonomy" id="408172"/>
    <lineage>
        <taxon>unclassified sequences</taxon>
        <taxon>metagenomes</taxon>
        <taxon>ecological metagenomes</taxon>
    </lineage>
</organism>
<name>A0A382WBR7_9ZZZZ</name>
<dbReference type="Gene3D" id="3.40.50.720">
    <property type="entry name" value="NAD(P)-binding Rossmann-like Domain"/>
    <property type="match status" value="1"/>
</dbReference>
<dbReference type="GO" id="GO:0005524">
    <property type="term" value="F:ATP binding"/>
    <property type="evidence" value="ECO:0007669"/>
    <property type="project" value="UniProtKB-KW"/>
</dbReference>